<evidence type="ECO:0000256" key="2">
    <source>
        <dbReference type="ARBA" id="ARBA00022801"/>
    </source>
</evidence>
<dbReference type="PROSITE" id="PS00775">
    <property type="entry name" value="GLYCOSYL_HYDROL_F3"/>
    <property type="match status" value="1"/>
</dbReference>
<dbReference type="PANTHER" id="PTHR42715:SF10">
    <property type="entry name" value="BETA-GLUCOSIDASE"/>
    <property type="match status" value="1"/>
</dbReference>
<dbReference type="InterPro" id="IPR017853">
    <property type="entry name" value="GH"/>
</dbReference>
<dbReference type="Gene3D" id="3.20.20.300">
    <property type="entry name" value="Glycoside hydrolase, family 3, N-terminal domain"/>
    <property type="match status" value="1"/>
</dbReference>
<proteinExistence type="inferred from homology"/>
<organism evidence="7 8">
    <name type="scientific">Pedobacter frigiditerrae</name>
    <dbReference type="NCBI Taxonomy" id="2530452"/>
    <lineage>
        <taxon>Bacteria</taxon>
        <taxon>Pseudomonadati</taxon>
        <taxon>Bacteroidota</taxon>
        <taxon>Sphingobacteriia</taxon>
        <taxon>Sphingobacteriales</taxon>
        <taxon>Sphingobacteriaceae</taxon>
        <taxon>Pedobacter</taxon>
    </lineage>
</organism>
<protein>
    <submittedName>
        <fullName evidence="7">Glycosyl hydrolase</fullName>
    </submittedName>
</protein>
<dbReference type="Gene3D" id="3.40.50.1700">
    <property type="entry name" value="Glycoside hydrolase family 3 C-terminal domain"/>
    <property type="match status" value="1"/>
</dbReference>
<accession>A0A4R0MQ02</accession>
<dbReference type="GO" id="GO:0008422">
    <property type="term" value="F:beta-glucosidase activity"/>
    <property type="evidence" value="ECO:0007669"/>
    <property type="project" value="UniProtKB-ARBA"/>
</dbReference>
<keyword evidence="5" id="KW-0732">Signal</keyword>
<dbReference type="InterPro" id="IPR036962">
    <property type="entry name" value="Glyco_hydro_3_N_sf"/>
</dbReference>
<feature type="domain" description="Fibronectin type III-like" evidence="6">
    <location>
        <begin position="616"/>
        <end position="686"/>
    </location>
</feature>
<dbReference type="Pfam" id="PF01915">
    <property type="entry name" value="Glyco_hydro_3_C"/>
    <property type="match status" value="1"/>
</dbReference>
<keyword evidence="8" id="KW-1185">Reference proteome</keyword>
<dbReference type="FunFam" id="2.60.40.10:FF:000495">
    <property type="entry name" value="Periplasmic beta-glucosidase"/>
    <property type="match status" value="1"/>
</dbReference>
<evidence type="ECO:0000256" key="3">
    <source>
        <dbReference type="ARBA" id="ARBA00023277"/>
    </source>
</evidence>
<dbReference type="InterPro" id="IPR002772">
    <property type="entry name" value="Glyco_hydro_3_C"/>
</dbReference>
<gene>
    <name evidence="7" type="ORF">EZ428_18485</name>
</gene>
<evidence type="ECO:0000259" key="6">
    <source>
        <dbReference type="SMART" id="SM01217"/>
    </source>
</evidence>
<dbReference type="Gene3D" id="2.60.40.10">
    <property type="entry name" value="Immunoglobulins"/>
    <property type="match status" value="1"/>
</dbReference>
<dbReference type="InterPro" id="IPR013783">
    <property type="entry name" value="Ig-like_fold"/>
</dbReference>
<dbReference type="InterPro" id="IPR019800">
    <property type="entry name" value="Glyco_hydro_3_AS"/>
</dbReference>
<feature type="chain" id="PRO_5020184840" evidence="5">
    <location>
        <begin position="21"/>
        <end position="697"/>
    </location>
</feature>
<dbReference type="InterPro" id="IPR001764">
    <property type="entry name" value="Glyco_hydro_3_N"/>
</dbReference>
<dbReference type="InterPro" id="IPR036881">
    <property type="entry name" value="Glyco_hydro_3_C_sf"/>
</dbReference>
<dbReference type="RefSeq" id="WP_131554681.1">
    <property type="nucleotide sequence ID" value="NZ_SJSK01000005.1"/>
</dbReference>
<keyword evidence="2 4" id="KW-0378">Hydrolase</keyword>
<dbReference type="SMART" id="SM01217">
    <property type="entry name" value="Fn3_like"/>
    <property type="match status" value="1"/>
</dbReference>
<dbReference type="OrthoDB" id="9805821at2"/>
<dbReference type="GO" id="GO:0005975">
    <property type="term" value="P:carbohydrate metabolic process"/>
    <property type="evidence" value="ECO:0007669"/>
    <property type="project" value="InterPro"/>
</dbReference>
<dbReference type="EMBL" id="SJSK01000005">
    <property type="protein sequence ID" value="TCC88627.1"/>
    <property type="molecule type" value="Genomic_DNA"/>
</dbReference>
<evidence type="ECO:0000256" key="5">
    <source>
        <dbReference type="SAM" id="SignalP"/>
    </source>
</evidence>
<dbReference type="PRINTS" id="PR00133">
    <property type="entry name" value="GLHYDRLASE3"/>
</dbReference>
<comment type="similarity">
    <text evidence="1 4">Belongs to the glycosyl hydrolase 3 family.</text>
</comment>
<dbReference type="PANTHER" id="PTHR42715">
    <property type="entry name" value="BETA-GLUCOSIDASE"/>
    <property type="match status" value="1"/>
</dbReference>
<dbReference type="Pfam" id="PF14310">
    <property type="entry name" value="Fn3-like"/>
    <property type="match status" value="1"/>
</dbReference>
<reference evidence="7 8" key="1">
    <citation type="submission" date="2019-02" db="EMBL/GenBank/DDBJ databases">
        <title>Pedobacter sp. RP-1-13 sp. nov., isolated from Arctic soil.</title>
        <authorList>
            <person name="Dahal R.H."/>
        </authorList>
    </citation>
    <scope>NUCLEOTIDE SEQUENCE [LARGE SCALE GENOMIC DNA]</scope>
    <source>
        <strain evidence="7 8">RP-1-13</strain>
    </source>
</reference>
<evidence type="ECO:0000313" key="8">
    <source>
        <dbReference type="Proteomes" id="UP000292884"/>
    </source>
</evidence>
<evidence type="ECO:0000313" key="7">
    <source>
        <dbReference type="EMBL" id="TCC88627.1"/>
    </source>
</evidence>
<dbReference type="InterPro" id="IPR050288">
    <property type="entry name" value="Cellulose_deg_GH3"/>
</dbReference>
<keyword evidence="4" id="KW-0326">Glycosidase</keyword>
<comment type="caution">
    <text evidence="7">The sequence shown here is derived from an EMBL/GenBank/DDBJ whole genome shotgun (WGS) entry which is preliminary data.</text>
</comment>
<dbReference type="SUPFAM" id="SSF51445">
    <property type="entry name" value="(Trans)glycosidases"/>
    <property type="match status" value="1"/>
</dbReference>
<dbReference type="InterPro" id="IPR026891">
    <property type="entry name" value="Fn3-like"/>
</dbReference>
<name>A0A4R0MQ02_9SPHI</name>
<dbReference type="Pfam" id="PF00933">
    <property type="entry name" value="Glyco_hydro_3"/>
    <property type="match status" value="1"/>
</dbReference>
<evidence type="ECO:0000256" key="4">
    <source>
        <dbReference type="RuleBase" id="RU361161"/>
    </source>
</evidence>
<dbReference type="AlphaFoldDB" id="A0A4R0MQ02"/>
<dbReference type="SUPFAM" id="SSF52279">
    <property type="entry name" value="Beta-D-glucan exohydrolase, C-terminal domain"/>
    <property type="match status" value="1"/>
</dbReference>
<evidence type="ECO:0000256" key="1">
    <source>
        <dbReference type="ARBA" id="ARBA00005336"/>
    </source>
</evidence>
<feature type="signal peptide" evidence="5">
    <location>
        <begin position="1"/>
        <end position="20"/>
    </location>
</feature>
<keyword evidence="3" id="KW-0119">Carbohydrate metabolism</keyword>
<dbReference type="Proteomes" id="UP000292884">
    <property type="component" value="Unassembled WGS sequence"/>
</dbReference>
<sequence>MKTRLFIAFIFCATTLSAQAQNIAPKPFNPFVPYEEAEKRANQLIRQMTVDEKINMVRGQGFHIAENKRLGIPPVNFTDASQGVRLHAPSDTVKVDNVKKTVAYPPTIQLAATWNRELAYRYAYAIGEEAKSRAINVLLGPGVNIYRLSQNGRNFEYMGEDPYLVSRMTENYVTGMQNTGTMAVVKHFVANNTDLDRRKSNSNLDERTLHEIYMPAFKAAIDAGVLGVMTSYNLVHGEWAGQSAYVIKQLLRKELGYRGLVMSDWTSVWDAEKIIKSGQNLEMPKGESLANTKALLDAGKVDISEIDEMVKYLMISSIMMGYYDRKPLVKEQYHSFPEHEKIALQTAREGIVLLENRNNILPLKADGRILVTGKYVLKNAAGGGSGRVLGYDVINMKTAIANEFKAAYFIDKPTDQELKSAPCIIYSVGTNDTEAVDRPFNLNKADEAEIQRISSLNPRTIVVVNSGSGIKMTNWNKNVAAIIYAFYPGQVGQLALAEILSGKVNPSGKLPFTIERDFKDSPAFGYEPGDRPMNKNAPKDGDRSKIYDVNYKEGIFVGYRWYEHQKIAPLYPFGYGLSFTSFLYTNLNVDAKSFAKEGIVKVSFELKNTGKREGAEITQVYIADRQSSIERPVKELKGFQKIHLKPGEIKKVEMLLHKKDFQFWSPTQKDWVFEPGDFGIMVGASSSGINLTKDLRL</sequence>